<protein>
    <submittedName>
        <fullName evidence="2">Uncharacterized protein</fullName>
    </submittedName>
</protein>
<feature type="transmembrane region" description="Helical" evidence="1">
    <location>
        <begin position="49"/>
        <end position="72"/>
    </location>
</feature>
<keyword evidence="1" id="KW-0812">Transmembrane</keyword>
<keyword evidence="1" id="KW-1133">Transmembrane helix</keyword>
<evidence type="ECO:0000313" key="3">
    <source>
        <dbReference type="Proteomes" id="UP000314294"/>
    </source>
</evidence>
<comment type="caution">
    <text evidence="2">The sequence shown here is derived from an EMBL/GenBank/DDBJ whole genome shotgun (WGS) entry which is preliminary data.</text>
</comment>
<accession>A0A4Z2F3D1</accession>
<dbReference type="AlphaFoldDB" id="A0A4Z2F3D1"/>
<keyword evidence="3" id="KW-1185">Reference proteome</keyword>
<organism evidence="2 3">
    <name type="scientific">Liparis tanakae</name>
    <name type="common">Tanaka's snailfish</name>
    <dbReference type="NCBI Taxonomy" id="230148"/>
    <lineage>
        <taxon>Eukaryota</taxon>
        <taxon>Metazoa</taxon>
        <taxon>Chordata</taxon>
        <taxon>Craniata</taxon>
        <taxon>Vertebrata</taxon>
        <taxon>Euteleostomi</taxon>
        <taxon>Actinopterygii</taxon>
        <taxon>Neopterygii</taxon>
        <taxon>Teleostei</taxon>
        <taxon>Neoteleostei</taxon>
        <taxon>Acanthomorphata</taxon>
        <taxon>Eupercaria</taxon>
        <taxon>Perciformes</taxon>
        <taxon>Cottioidei</taxon>
        <taxon>Cottales</taxon>
        <taxon>Liparidae</taxon>
        <taxon>Liparis</taxon>
    </lineage>
</organism>
<dbReference type="EMBL" id="SRLO01001732">
    <property type="protein sequence ID" value="TNN35657.1"/>
    <property type="molecule type" value="Genomic_DNA"/>
</dbReference>
<sequence>MAVHGQQRAGSTAASLSPRVSLKGLSGASAPHSADTFTAFWWAGPAGMWASPSGVVTGGVGMLMMAVVMWLLRQFREADSLRLERLQGETDLII</sequence>
<reference evidence="2 3" key="1">
    <citation type="submission" date="2019-03" db="EMBL/GenBank/DDBJ databases">
        <title>First draft genome of Liparis tanakae, snailfish: a comprehensive survey of snailfish specific genes.</title>
        <authorList>
            <person name="Kim W."/>
            <person name="Song I."/>
            <person name="Jeong J.-H."/>
            <person name="Kim D."/>
            <person name="Kim S."/>
            <person name="Ryu S."/>
            <person name="Song J.Y."/>
            <person name="Lee S.K."/>
        </authorList>
    </citation>
    <scope>NUCLEOTIDE SEQUENCE [LARGE SCALE GENOMIC DNA]</scope>
    <source>
        <tissue evidence="2">Muscle</tissue>
    </source>
</reference>
<dbReference type="Proteomes" id="UP000314294">
    <property type="component" value="Unassembled WGS sequence"/>
</dbReference>
<keyword evidence="1" id="KW-0472">Membrane</keyword>
<evidence type="ECO:0000256" key="1">
    <source>
        <dbReference type="SAM" id="Phobius"/>
    </source>
</evidence>
<evidence type="ECO:0000313" key="2">
    <source>
        <dbReference type="EMBL" id="TNN35657.1"/>
    </source>
</evidence>
<name>A0A4Z2F3D1_9TELE</name>
<proteinExistence type="predicted"/>
<gene>
    <name evidence="2" type="ORF">EYF80_054182</name>
</gene>